<feature type="region of interest" description="Disordered" evidence="1">
    <location>
        <begin position="293"/>
        <end position="314"/>
    </location>
</feature>
<dbReference type="AlphaFoldDB" id="A0AAP0L3K5"/>
<feature type="compositionally biased region" description="Pro residues" evidence="1">
    <location>
        <begin position="149"/>
        <end position="165"/>
    </location>
</feature>
<dbReference type="CDD" id="cd04051">
    <property type="entry name" value="C2_SRC2_like"/>
    <property type="match status" value="1"/>
</dbReference>
<organism evidence="4 5">
    <name type="scientific">Stephania yunnanensis</name>
    <dbReference type="NCBI Taxonomy" id="152371"/>
    <lineage>
        <taxon>Eukaryota</taxon>
        <taxon>Viridiplantae</taxon>
        <taxon>Streptophyta</taxon>
        <taxon>Embryophyta</taxon>
        <taxon>Tracheophyta</taxon>
        <taxon>Spermatophyta</taxon>
        <taxon>Magnoliopsida</taxon>
        <taxon>Ranunculales</taxon>
        <taxon>Menispermaceae</taxon>
        <taxon>Menispermoideae</taxon>
        <taxon>Cissampelideae</taxon>
        <taxon>Stephania</taxon>
    </lineage>
</organism>
<evidence type="ECO:0000256" key="2">
    <source>
        <dbReference type="SAM" id="Phobius"/>
    </source>
</evidence>
<comment type="caution">
    <text evidence="4">The sequence shown here is derived from an EMBL/GenBank/DDBJ whole genome shotgun (WGS) entry which is preliminary data.</text>
</comment>
<evidence type="ECO:0000256" key="1">
    <source>
        <dbReference type="SAM" id="MobiDB-lite"/>
    </source>
</evidence>
<evidence type="ECO:0000259" key="3">
    <source>
        <dbReference type="PROSITE" id="PS50004"/>
    </source>
</evidence>
<sequence length="314" mass="33341">MASYNYQNQYEPYEVEMTISSANNLKNVNWRHGPLKPYAVVWISPNSSNKSSTNVDSLGDTSPVWNEKLTIPVTGPIDDATLSIDIVQADAAEDTKPLIGSARLPLREVLDNSGVGERVHRSLPLKRPSGRPHGTIEVKILMRRQASYHPPPGHYAPPYGVPPPETSRDYNYYGTGYGSQPPPVPSRDYNYGGGNYGSQPPGPYYSGGNYGSQPPGPYYSGGGGSGVAAPSYGYGYGGEAGTAYGGGVKAEEKKKSGKFGVGTGLAVGAVAGVLGGLALAEGVEHMENKIAEKVEDDLKDDYGGGYDDYGDDDY</sequence>
<dbReference type="Gene3D" id="2.60.40.150">
    <property type="entry name" value="C2 domain"/>
    <property type="match status" value="1"/>
</dbReference>
<keyword evidence="2" id="KW-1133">Transmembrane helix</keyword>
<dbReference type="PANTHER" id="PTHR32246">
    <property type="entry name" value="INGRESSION PROTEIN FIC1"/>
    <property type="match status" value="1"/>
</dbReference>
<dbReference type="GO" id="GO:0006952">
    <property type="term" value="P:defense response"/>
    <property type="evidence" value="ECO:0007669"/>
    <property type="project" value="InterPro"/>
</dbReference>
<gene>
    <name evidence="4" type="ORF">Syun_004227</name>
</gene>
<proteinExistence type="predicted"/>
<feature type="transmembrane region" description="Helical" evidence="2">
    <location>
        <begin position="259"/>
        <end position="280"/>
    </location>
</feature>
<dbReference type="Proteomes" id="UP001420932">
    <property type="component" value="Unassembled WGS sequence"/>
</dbReference>
<keyword evidence="2" id="KW-0812">Transmembrane</keyword>
<reference evidence="4 5" key="1">
    <citation type="submission" date="2024-01" db="EMBL/GenBank/DDBJ databases">
        <title>Genome assemblies of Stephania.</title>
        <authorList>
            <person name="Yang L."/>
        </authorList>
    </citation>
    <scope>NUCLEOTIDE SEQUENCE [LARGE SCALE GENOMIC DNA]</scope>
    <source>
        <strain evidence="4">YNDBR</strain>
        <tissue evidence="4">Leaf</tissue>
    </source>
</reference>
<dbReference type="PANTHER" id="PTHR32246:SF20">
    <property type="entry name" value="CALCIUM-DEPENDENT LIPID-BINDING (CALB DOMAIN) FAMILY PROTEIN"/>
    <property type="match status" value="1"/>
</dbReference>
<dbReference type="Pfam" id="PF00168">
    <property type="entry name" value="C2"/>
    <property type="match status" value="1"/>
</dbReference>
<keyword evidence="2" id="KW-0472">Membrane</keyword>
<dbReference type="SUPFAM" id="SSF49562">
    <property type="entry name" value="C2 domain (Calcium/lipid-binding domain, CaLB)"/>
    <property type="match status" value="1"/>
</dbReference>
<dbReference type="SMART" id="SM00239">
    <property type="entry name" value="C2"/>
    <property type="match status" value="1"/>
</dbReference>
<dbReference type="InterPro" id="IPR035892">
    <property type="entry name" value="C2_domain_sf"/>
</dbReference>
<dbReference type="EMBL" id="JBBNAF010000002">
    <property type="protein sequence ID" value="KAK9163325.1"/>
    <property type="molecule type" value="Genomic_DNA"/>
</dbReference>
<accession>A0AAP0L3K5</accession>
<keyword evidence="5" id="KW-1185">Reference proteome</keyword>
<feature type="region of interest" description="Disordered" evidence="1">
    <location>
        <begin position="147"/>
        <end position="209"/>
    </location>
</feature>
<protein>
    <recommendedName>
        <fullName evidence="3">C2 domain-containing protein</fullName>
    </recommendedName>
</protein>
<feature type="domain" description="C2" evidence="3">
    <location>
        <begin position="1"/>
        <end position="120"/>
    </location>
</feature>
<evidence type="ECO:0000313" key="4">
    <source>
        <dbReference type="EMBL" id="KAK9163325.1"/>
    </source>
</evidence>
<dbReference type="InterPro" id="IPR044750">
    <property type="entry name" value="C2_SRC2/BAP"/>
</dbReference>
<name>A0AAP0L3K5_9MAGN</name>
<dbReference type="InterPro" id="IPR000008">
    <property type="entry name" value="C2_dom"/>
</dbReference>
<evidence type="ECO:0000313" key="5">
    <source>
        <dbReference type="Proteomes" id="UP001420932"/>
    </source>
</evidence>
<dbReference type="PROSITE" id="PS50004">
    <property type="entry name" value="C2"/>
    <property type="match status" value="1"/>
</dbReference>